<dbReference type="FunFam" id="3.30.1520.10:FF:000004">
    <property type="entry name" value="Sorting nexin"/>
    <property type="match status" value="1"/>
</dbReference>
<dbReference type="SUPFAM" id="SSF64268">
    <property type="entry name" value="PX domain"/>
    <property type="match status" value="1"/>
</dbReference>
<dbReference type="GeneID" id="116953306"/>
<dbReference type="InterPro" id="IPR001452">
    <property type="entry name" value="SH3_domain"/>
</dbReference>
<dbReference type="SMART" id="SM00312">
    <property type="entry name" value="PX"/>
    <property type="match status" value="1"/>
</dbReference>
<evidence type="ECO:0000256" key="8">
    <source>
        <dbReference type="PIRSR" id="PIRSR027744-1"/>
    </source>
</evidence>
<dbReference type="GO" id="GO:0000278">
    <property type="term" value="P:mitotic cell cycle"/>
    <property type="evidence" value="ECO:0007669"/>
    <property type="project" value="InterPro"/>
</dbReference>
<gene>
    <name evidence="13" type="primary">LOC116953306</name>
</gene>
<dbReference type="InterPro" id="IPR036028">
    <property type="entry name" value="SH3-like_dom_sf"/>
</dbReference>
<dbReference type="InterPro" id="IPR036871">
    <property type="entry name" value="PX_dom_sf"/>
</dbReference>
<dbReference type="Gene3D" id="2.30.30.40">
    <property type="entry name" value="SH3 Domains"/>
    <property type="match status" value="1"/>
</dbReference>
<evidence type="ECO:0000256" key="4">
    <source>
        <dbReference type="ARBA" id="ARBA00022927"/>
    </source>
</evidence>
<keyword evidence="4" id="KW-0653">Protein transport</keyword>
<dbReference type="Pfam" id="PF10456">
    <property type="entry name" value="BAR_3_WASP_bdg"/>
    <property type="match status" value="1"/>
</dbReference>
<dbReference type="GO" id="GO:0005886">
    <property type="term" value="C:plasma membrane"/>
    <property type="evidence" value="ECO:0007669"/>
    <property type="project" value="TreeGrafter"/>
</dbReference>
<proteinExistence type="inferred from homology"/>
<dbReference type="GO" id="GO:0035091">
    <property type="term" value="F:phosphatidylinositol binding"/>
    <property type="evidence" value="ECO:0007669"/>
    <property type="project" value="InterPro"/>
</dbReference>
<dbReference type="Proteomes" id="UP001318040">
    <property type="component" value="Chromosome 51"/>
</dbReference>
<feature type="domain" description="PX" evidence="11">
    <location>
        <begin position="258"/>
        <end position="368"/>
    </location>
</feature>
<feature type="binding site" evidence="8">
    <location>
        <position position="335"/>
    </location>
    <ligand>
        <name>a 1,2-diacyl-sn-glycero-3-phospho-(1D-myo-inositol-4,5-bisphosphate)</name>
        <dbReference type="ChEBI" id="CHEBI:58456"/>
    </ligand>
</feature>
<evidence type="ECO:0000256" key="6">
    <source>
        <dbReference type="ARBA" id="ARBA00023329"/>
    </source>
</evidence>
<dbReference type="AlphaFoldDB" id="A0AAJ7U6R1"/>
<dbReference type="InterPro" id="IPR001683">
    <property type="entry name" value="PX_dom"/>
</dbReference>
<reference evidence="13" key="1">
    <citation type="submission" date="2025-08" db="UniProtKB">
        <authorList>
            <consortium name="RefSeq"/>
        </authorList>
    </citation>
    <scope>IDENTIFICATION</scope>
    <source>
        <tissue evidence="13">Sperm</tissue>
    </source>
</reference>
<dbReference type="Pfam" id="PF14604">
    <property type="entry name" value="SH3_9"/>
    <property type="match status" value="1"/>
</dbReference>
<dbReference type="GO" id="GO:0030659">
    <property type="term" value="C:cytoplasmic vesicle membrane"/>
    <property type="evidence" value="ECO:0007669"/>
    <property type="project" value="UniProtKB-SubCell"/>
</dbReference>
<dbReference type="SUPFAM" id="SSF50044">
    <property type="entry name" value="SH3-domain"/>
    <property type="match status" value="1"/>
</dbReference>
<dbReference type="Gene3D" id="1.20.1270.60">
    <property type="entry name" value="Arfaptin homology (AH) domain/BAR domain"/>
    <property type="match status" value="1"/>
</dbReference>
<name>A0AAJ7U6R1_PETMA</name>
<evidence type="ECO:0000313" key="12">
    <source>
        <dbReference type="Proteomes" id="UP001318040"/>
    </source>
</evidence>
<evidence type="ECO:0000259" key="10">
    <source>
        <dbReference type="PROSITE" id="PS50002"/>
    </source>
</evidence>
<dbReference type="PANTHER" id="PTHR45827">
    <property type="entry name" value="SORTING NEXIN"/>
    <property type="match status" value="1"/>
</dbReference>
<dbReference type="GO" id="GO:0097320">
    <property type="term" value="P:plasma membrane tubulation"/>
    <property type="evidence" value="ECO:0007669"/>
    <property type="project" value="TreeGrafter"/>
</dbReference>
<keyword evidence="4" id="KW-0813">Transport</keyword>
<sequence length="605" mass="67213">MASQAKVLYDFEAVPGSGEICLAANEIITVTDMTMGEGWWSGVNSRGENGHFPTNYVELIANAQSSAPVPISQAAIPSAASSSYNPAQAASLSIGQGSYNGQTHDLDGGVEENSALTAHDQNANAHAASYQGMENRGYDEWNAAQDPSTVRTGANDDAWEAEVWDDASEFSPITPVTPQPGTLFAPGQGQQQAEVAAPGPSSLVRTNTMRKGLQRFSMYAKHGMDGYLSGKVIVKNKERILIMESELGAVWEYPPLPLICMVDDPTKGSKLHGLKSYIEYRLIPKDTLCPVSHRYKHFDWLHERLVNKFGVSIPIAPLPEKQMAGRFEHEFIQLRKERLQAWLNRICRHPVISQSEVFQHFLRFTDEKAWKTGKRRAEKDEAVGAALFSMVDTPPDEITLIATEQTLETFGRFVKAMDETTKTVLSVGQDHWKTCSTTLSKELQRFGKSLGDLSDAFKASAYTGEDPTLTDALSKASQTYDEIATIVMEQPKNDWHYLMECNLEYKGILACFPDILATHKGAVDKLKECDKLISTSKMSVQEKQAITTRVSVMSYVIQAEANHFHYGRIYDYRQAMKVFLAEQIGFYQKITGKLQEALLAFDSCE</sequence>
<dbReference type="SMART" id="SM00326">
    <property type="entry name" value="SH3"/>
    <property type="match status" value="1"/>
</dbReference>
<dbReference type="PROSITE" id="PS50195">
    <property type="entry name" value="PX"/>
    <property type="match status" value="1"/>
</dbReference>
<dbReference type="InterPro" id="IPR019497">
    <property type="entry name" value="Sorting_nexin_WASP-bd-dom"/>
</dbReference>
<dbReference type="InterPro" id="IPR027267">
    <property type="entry name" value="AH/BAR_dom_sf"/>
</dbReference>
<feature type="binding site" evidence="8">
    <location>
        <position position="294"/>
    </location>
    <ligand>
        <name>a 1,2-diacyl-sn-glycero-3-phospho-(1D-myo-inositol-4,5-bisphosphate)</name>
        <dbReference type="ChEBI" id="CHEBI:58456"/>
    </ligand>
</feature>
<dbReference type="GO" id="GO:0016197">
    <property type="term" value="P:endosomal transport"/>
    <property type="evidence" value="ECO:0007669"/>
    <property type="project" value="TreeGrafter"/>
</dbReference>
<dbReference type="CTD" id="51429"/>
<dbReference type="InterPro" id="IPR014536">
    <property type="entry name" value="Snx9_fam"/>
</dbReference>
<protein>
    <recommendedName>
        <fullName evidence="7">Sorting nexin</fullName>
    </recommendedName>
</protein>
<evidence type="ECO:0000256" key="2">
    <source>
        <dbReference type="ARBA" id="ARBA00010883"/>
    </source>
</evidence>
<keyword evidence="5 7" id="KW-0472">Membrane</keyword>
<dbReference type="Pfam" id="PF00787">
    <property type="entry name" value="PX"/>
    <property type="match status" value="1"/>
</dbReference>
<dbReference type="RefSeq" id="XP_032829292.1">
    <property type="nucleotide sequence ID" value="XM_032973401.1"/>
</dbReference>
<evidence type="ECO:0000256" key="9">
    <source>
        <dbReference type="PROSITE-ProRule" id="PRU00192"/>
    </source>
</evidence>
<dbReference type="PROSITE" id="PS50002">
    <property type="entry name" value="SH3"/>
    <property type="match status" value="1"/>
</dbReference>
<comment type="similarity">
    <text evidence="2 7">Belongs to the sorting nexin family.</text>
</comment>
<evidence type="ECO:0000313" key="13">
    <source>
        <dbReference type="RefSeq" id="XP_032829292.1"/>
    </source>
</evidence>
<evidence type="ECO:0000256" key="3">
    <source>
        <dbReference type="ARBA" id="ARBA00022443"/>
    </source>
</evidence>
<keyword evidence="3 9" id="KW-0728">SH3 domain</keyword>
<dbReference type="GO" id="GO:0006897">
    <property type="term" value="P:endocytosis"/>
    <property type="evidence" value="ECO:0007669"/>
    <property type="project" value="TreeGrafter"/>
</dbReference>
<dbReference type="CDD" id="cd06862">
    <property type="entry name" value="PX_SNX9_18_like"/>
    <property type="match status" value="1"/>
</dbReference>
<dbReference type="Gene3D" id="3.30.1520.10">
    <property type="entry name" value="Phox-like domain"/>
    <property type="match status" value="1"/>
</dbReference>
<evidence type="ECO:0000256" key="5">
    <source>
        <dbReference type="ARBA" id="ARBA00023136"/>
    </source>
</evidence>
<comment type="subcellular location">
    <subcellularLocation>
        <location evidence="1">Cytoplasmic vesicle membrane</location>
        <topology evidence="1">Peripheral membrane protein</topology>
        <orientation evidence="1">Cytoplasmic side</orientation>
    </subcellularLocation>
</comment>
<accession>A0AAJ7U6R1</accession>
<dbReference type="GO" id="GO:0015031">
    <property type="term" value="P:protein transport"/>
    <property type="evidence" value="ECO:0007669"/>
    <property type="project" value="UniProtKB-KW"/>
</dbReference>
<keyword evidence="12" id="KW-1185">Reference proteome</keyword>
<evidence type="ECO:0000259" key="11">
    <source>
        <dbReference type="PROSITE" id="PS50195"/>
    </source>
</evidence>
<organism evidence="12 13">
    <name type="scientific">Petromyzon marinus</name>
    <name type="common">Sea lamprey</name>
    <dbReference type="NCBI Taxonomy" id="7757"/>
    <lineage>
        <taxon>Eukaryota</taxon>
        <taxon>Metazoa</taxon>
        <taxon>Chordata</taxon>
        <taxon>Craniata</taxon>
        <taxon>Vertebrata</taxon>
        <taxon>Cyclostomata</taxon>
        <taxon>Hyperoartia</taxon>
        <taxon>Petromyzontiformes</taxon>
        <taxon>Petromyzontidae</taxon>
        <taxon>Petromyzon</taxon>
    </lineage>
</organism>
<dbReference type="PANTHER" id="PTHR45827:SF2">
    <property type="entry name" value="SORTING NEXIN-9"/>
    <property type="match status" value="1"/>
</dbReference>
<dbReference type="KEGG" id="pmrn:116953306"/>
<feature type="domain" description="SH3" evidence="10">
    <location>
        <begin position="1"/>
        <end position="62"/>
    </location>
</feature>
<dbReference type="PIRSF" id="PIRSF027744">
    <property type="entry name" value="Snx9"/>
    <property type="match status" value="1"/>
</dbReference>
<dbReference type="GO" id="GO:0036089">
    <property type="term" value="P:cleavage furrow formation"/>
    <property type="evidence" value="ECO:0007669"/>
    <property type="project" value="TreeGrafter"/>
</dbReference>
<feature type="binding site" evidence="8">
    <location>
        <position position="296"/>
    </location>
    <ligand>
        <name>a 1,2-diacyl-sn-glycero-3-phospho-(1D-myo-inositol-4,5-bisphosphate)</name>
        <dbReference type="ChEBI" id="CHEBI:58456"/>
    </ligand>
</feature>
<keyword evidence="6 7" id="KW-0968">Cytoplasmic vesicle</keyword>
<evidence type="ECO:0000256" key="1">
    <source>
        <dbReference type="ARBA" id="ARBA00004180"/>
    </source>
</evidence>
<evidence type="ECO:0000256" key="7">
    <source>
        <dbReference type="PIRNR" id="PIRNR027744"/>
    </source>
</evidence>